<accession>C5FQD7</accession>
<dbReference type="InterPro" id="IPR012951">
    <property type="entry name" value="BBE"/>
</dbReference>
<sequence length="511" mass="56015">MRFCSHQLAVGLAGLSGFLVDGLTTQHQAGSRLDECSKACETLARRFSGQISLPNSTVYDEEKAQFWSAQQSETSPACFFRPASSQDVATAVWTSRRTGCPFAAKSGGHAAMAGASNIASGITIDFSSLKNVAVSKDRRTVSVGPGNTWFDVYTRLQKEDLVVIGGRVADIGVGGLTLGGGISFFSNMYGWALDNVRSFEVVIASGDIVRASSHHHADLYWALRGGGNNFGLVTEFELFTHPLKGGEMWGGNLIHPGAQNRSVLQHLADYTHQGAEQDPKSALIVNVIYDQQHDQYACVTQVEYAESLKNNATHPAVFDGFFAEPNRLLDTVKSSTLSQITMDFNDANPNGLRESYWAATIEVNAELLSELLDYWVEAISPIQKKVKGYLPVYSLEPIGKPMLKPMAERGGNALGLNAEKPLIIMNPSARWENAEDDEIVIDAYVGWLKKAKAKATERGLWNDFVYMNYASVKQDPIQSYGSANIERLESVAKKYDPEGVFQRLQPGYFKL</sequence>
<dbReference type="RefSeq" id="XP_002847172.1">
    <property type="nucleotide sequence ID" value="XM_002847126.1"/>
</dbReference>
<feature type="chain" id="PRO_5002951529" evidence="5">
    <location>
        <begin position="23"/>
        <end position="511"/>
    </location>
</feature>
<dbReference type="InterPro" id="IPR016169">
    <property type="entry name" value="FAD-bd_PCMH_sub2"/>
</dbReference>
<evidence type="ECO:0000313" key="8">
    <source>
        <dbReference type="Proteomes" id="UP000002035"/>
    </source>
</evidence>
<protein>
    <submittedName>
        <fullName evidence="7">6-hydroxy-D-nicotine oxidase</fullName>
    </submittedName>
</protein>
<organism evidence="7 8">
    <name type="scientific">Arthroderma otae (strain ATCC MYA-4605 / CBS 113480)</name>
    <name type="common">Microsporum canis</name>
    <dbReference type="NCBI Taxonomy" id="554155"/>
    <lineage>
        <taxon>Eukaryota</taxon>
        <taxon>Fungi</taxon>
        <taxon>Dikarya</taxon>
        <taxon>Ascomycota</taxon>
        <taxon>Pezizomycotina</taxon>
        <taxon>Eurotiomycetes</taxon>
        <taxon>Eurotiomycetidae</taxon>
        <taxon>Onygenales</taxon>
        <taxon>Arthrodermataceae</taxon>
        <taxon>Microsporum</taxon>
    </lineage>
</organism>
<evidence type="ECO:0000256" key="1">
    <source>
        <dbReference type="ARBA" id="ARBA00005466"/>
    </source>
</evidence>
<dbReference type="GO" id="GO:0071949">
    <property type="term" value="F:FAD binding"/>
    <property type="evidence" value="ECO:0007669"/>
    <property type="project" value="InterPro"/>
</dbReference>
<evidence type="ECO:0000256" key="4">
    <source>
        <dbReference type="ARBA" id="ARBA00023002"/>
    </source>
</evidence>
<dbReference type="PANTHER" id="PTHR42973">
    <property type="entry name" value="BINDING OXIDOREDUCTASE, PUTATIVE (AFU_ORTHOLOGUE AFUA_1G17690)-RELATED"/>
    <property type="match status" value="1"/>
</dbReference>
<feature type="domain" description="FAD-binding PCMH-type" evidence="6">
    <location>
        <begin position="72"/>
        <end position="243"/>
    </location>
</feature>
<name>C5FQD7_ARTOC</name>
<dbReference type="PANTHER" id="PTHR42973:SF34">
    <property type="entry name" value="FAD BINDING DOMAIN PROTEIN (AFU_ORTHOLOGUE AFUA_3G02770)"/>
    <property type="match status" value="1"/>
</dbReference>
<gene>
    <name evidence="7" type="ORF">MCYG_04909</name>
</gene>
<keyword evidence="2" id="KW-0285">Flavoprotein</keyword>
<keyword evidence="3" id="KW-0274">FAD</keyword>
<dbReference type="OMA" id="AQQYVAF"/>
<dbReference type="OrthoDB" id="2151789at2759"/>
<dbReference type="InterPro" id="IPR006094">
    <property type="entry name" value="Oxid_FAD_bind_N"/>
</dbReference>
<dbReference type="Gene3D" id="3.30.43.10">
    <property type="entry name" value="Uridine Diphospho-n-acetylenolpyruvylglucosamine Reductase, domain 2"/>
    <property type="match status" value="1"/>
</dbReference>
<evidence type="ECO:0000256" key="3">
    <source>
        <dbReference type="ARBA" id="ARBA00022827"/>
    </source>
</evidence>
<keyword evidence="4" id="KW-0560">Oxidoreductase</keyword>
<dbReference type="EMBL" id="DS995704">
    <property type="protein sequence ID" value="EEQ32090.1"/>
    <property type="molecule type" value="Genomic_DNA"/>
</dbReference>
<evidence type="ECO:0000259" key="6">
    <source>
        <dbReference type="PROSITE" id="PS51387"/>
    </source>
</evidence>
<evidence type="ECO:0000313" key="7">
    <source>
        <dbReference type="EMBL" id="EEQ32090.1"/>
    </source>
</evidence>
<dbReference type="SUPFAM" id="SSF56176">
    <property type="entry name" value="FAD-binding/transporter-associated domain-like"/>
    <property type="match status" value="1"/>
</dbReference>
<dbReference type="InterPro" id="IPR036318">
    <property type="entry name" value="FAD-bd_PCMH-like_sf"/>
</dbReference>
<dbReference type="GeneID" id="9223777"/>
<dbReference type="AlphaFoldDB" id="C5FQD7"/>
<dbReference type="VEuPathDB" id="FungiDB:MCYG_04909"/>
<dbReference type="PROSITE" id="PS51387">
    <property type="entry name" value="FAD_PCMH"/>
    <property type="match status" value="1"/>
</dbReference>
<reference evidence="8" key="1">
    <citation type="journal article" date="2012" name="MBio">
        <title>Comparative genome analysis of Trichophyton rubrum and related dermatophytes reveals candidate genes involved in infection.</title>
        <authorList>
            <person name="Martinez D.A."/>
            <person name="Oliver B.G."/>
            <person name="Graeser Y."/>
            <person name="Goldberg J.M."/>
            <person name="Li W."/>
            <person name="Martinez-Rossi N.M."/>
            <person name="Monod M."/>
            <person name="Shelest E."/>
            <person name="Barton R.C."/>
            <person name="Birch E."/>
            <person name="Brakhage A.A."/>
            <person name="Chen Z."/>
            <person name="Gurr S.J."/>
            <person name="Heiman D."/>
            <person name="Heitman J."/>
            <person name="Kosti I."/>
            <person name="Rossi A."/>
            <person name="Saif S."/>
            <person name="Samalova M."/>
            <person name="Saunders C.W."/>
            <person name="Shea T."/>
            <person name="Summerbell R.C."/>
            <person name="Xu J."/>
            <person name="Young S."/>
            <person name="Zeng Q."/>
            <person name="Birren B.W."/>
            <person name="Cuomo C.A."/>
            <person name="White T.C."/>
        </authorList>
    </citation>
    <scope>NUCLEOTIDE SEQUENCE [LARGE SCALE GENOMIC DNA]</scope>
    <source>
        <strain evidence="8">ATCC MYA-4605 / CBS 113480</strain>
    </source>
</reference>
<proteinExistence type="inferred from homology"/>
<dbReference type="HOGENOM" id="CLU_018354_1_2_1"/>
<feature type="signal peptide" evidence="5">
    <location>
        <begin position="1"/>
        <end position="22"/>
    </location>
</feature>
<keyword evidence="8" id="KW-1185">Reference proteome</keyword>
<dbReference type="eggNOG" id="KOG1231">
    <property type="taxonomic scope" value="Eukaryota"/>
</dbReference>
<keyword evidence="5" id="KW-0732">Signal</keyword>
<dbReference type="Gene3D" id="3.40.462.20">
    <property type="match status" value="1"/>
</dbReference>
<dbReference type="Pfam" id="PF08031">
    <property type="entry name" value="BBE"/>
    <property type="match status" value="1"/>
</dbReference>
<dbReference type="Pfam" id="PF01565">
    <property type="entry name" value="FAD_binding_4"/>
    <property type="match status" value="1"/>
</dbReference>
<evidence type="ECO:0000256" key="2">
    <source>
        <dbReference type="ARBA" id="ARBA00022630"/>
    </source>
</evidence>
<dbReference type="Proteomes" id="UP000002035">
    <property type="component" value="Unassembled WGS sequence"/>
</dbReference>
<dbReference type="InterPro" id="IPR050416">
    <property type="entry name" value="FAD-linked_Oxidoreductase"/>
</dbReference>
<dbReference type="GO" id="GO:0016491">
    <property type="term" value="F:oxidoreductase activity"/>
    <property type="evidence" value="ECO:0007669"/>
    <property type="project" value="UniProtKB-KW"/>
</dbReference>
<evidence type="ECO:0000256" key="5">
    <source>
        <dbReference type="SAM" id="SignalP"/>
    </source>
</evidence>
<dbReference type="InterPro" id="IPR016167">
    <property type="entry name" value="FAD-bd_PCMH_sub1"/>
</dbReference>
<dbReference type="STRING" id="554155.C5FQD7"/>
<dbReference type="Gene3D" id="3.30.465.10">
    <property type="match status" value="1"/>
</dbReference>
<dbReference type="InterPro" id="IPR016166">
    <property type="entry name" value="FAD-bd_PCMH"/>
</dbReference>
<comment type="similarity">
    <text evidence="1">Belongs to the oxygen-dependent FAD-linked oxidoreductase family.</text>
</comment>